<dbReference type="SUPFAM" id="SSF52788">
    <property type="entry name" value="Phosphotyrosine protein phosphatases I"/>
    <property type="match status" value="1"/>
</dbReference>
<dbReference type="GO" id="GO:0046685">
    <property type="term" value="P:response to arsenic-containing substance"/>
    <property type="evidence" value="ECO:0007669"/>
    <property type="project" value="UniProtKB-KW"/>
</dbReference>
<evidence type="ECO:0000259" key="2">
    <source>
        <dbReference type="SMART" id="SM00226"/>
    </source>
</evidence>
<dbReference type="Proteomes" id="UP000655759">
    <property type="component" value="Unassembled WGS sequence"/>
</dbReference>
<name>V6AQN9_9ARCH</name>
<comment type="caution">
    <text evidence="4">The sequence shown here is derived from an EMBL/GenBank/DDBJ whole genome shotgun (WGS) entry which is preliminary data.</text>
</comment>
<gene>
    <name evidence="4" type="ORF">NITUZ_140131</name>
    <name evidence="3" type="ORF">NUZ5A_50092</name>
</gene>
<organism evidence="4 5">
    <name type="scientific">Candidatus Nitrosotenuis uzonensis</name>
    <dbReference type="NCBI Taxonomy" id="1407055"/>
    <lineage>
        <taxon>Archaea</taxon>
        <taxon>Nitrososphaerota</taxon>
        <taxon>Candidatus Nitrosotenuis</taxon>
    </lineage>
</organism>
<keyword evidence="5" id="KW-1185">Reference proteome</keyword>
<dbReference type="CDD" id="cd16345">
    <property type="entry name" value="LMWP_ArsC"/>
    <property type="match status" value="1"/>
</dbReference>
<sequence>MPSKKVLFVCVENAGRSQMAEGFFRKYCPSGYEPQSAGTKPIGTINPLAVQVMREAGVDITNQTPKTISNSMIEEAFQIVNMGCMDKESCPALFVRGIVDWSIPDPKGKTIDEVRKIRDDIERRVRDLCKTLE</sequence>
<dbReference type="Pfam" id="PF01451">
    <property type="entry name" value="LMWPc"/>
    <property type="match status" value="1"/>
</dbReference>
<evidence type="ECO:0000256" key="1">
    <source>
        <dbReference type="ARBA" id="ARBA00022849"/>
    </source>
</evidence>
<dbReference type="InterPro" id="IPR036196">
    <property type="entry name" value="Ptyr_pPase_sf"/>
</dbReference>
<dbReference type="OrthoDB" id="295776at2157"/>
<dbReference type="Gene3D" id="3.40.50.2300">
    <property type="match status" value="1"/>
</dbReference>
<dbReference type="Proteomes" id="UP000018159">
    <property type="component" value="Unassembled WGS sequence"/>
</dbReference>
<dbReference type="InterPro" id="IPR023485">
    <property type="entry name" value="Ptyr_pPase"/>
</dbReference>
<dbReference type="STRING" id="1407055.NITUZ_140131"/>
<dbReference type="EMBL" id="CAJNAQ010000005">
    <property type="protein sequence ID" value="CAE6492898.1"/>
    <property type="molecule type" value="Genomic_DNA"/>
</dbReference>
<dbReference type="SMART" id="SM00226">
    <property type="entry name" value="LMWPc"/>
    <property type="match status" value="1"/>
</dbReference>
<dbReference type="PANTHER" id="PTHR43428:SF1">
    <property type="entry name" value="ARSENATE REDUCTASE"/>
    <property type="match status" value="1"/>
</dbReference>
<feature type="domain" description="Phosphotyrosine protein phosphatase I" evidence="2">
    <location>
        <begin position="4"/>
        <end position="131"/>
    </location>
</feature>
<dbReference type="EMBL" id="CBTY010000006">
    <property type="protein sequence ID" value="CDI05056.1"/>
    <property type="molecule type" value="Genomic_DNA"/>
</dbReference>
<reference evidence="4" key="1">
    <citation type="journal article" date="2013" name="PLoS ONE">
        <title>Enrichment and Genome Sequence of the Group I.1a Ammonia-Oxidizing Archaeon ?Ca. Nitrosotenuis uzonensis? Representing a Clade Globally.</title>
        <authorList>
            <person name="Lebedeva E.V."/>
            <person name="Hatzenpichler R."/>
            <person name="Pelletier E."/>
            <person name="Schuster N."/>
            <person name="Hauzmayer S."/>
            <person name="Bulaev A."/>
            <person name="Grigor'eva N.V."/>
            <person name="Galushko A."/>
            <person name="Schmid M."/>
            <person name="Palatinszky M."/>
            <person name="Le Paslier D."/>
            <person name="Daims H."/>
            <person name="Wagner M."/>
        </authorList>
    </citation>
    <scope>NUCLEOTIDE SEQUENCE [LARGE SCALE GENOMIC DNA]</scope>
    <source>
        <strain evidence="4">N4</strain>
    </source>
</reference>
<reference evidence="4" key="2">
    <citation type="submission" date="2013-10" db="EMBL/GenBank/DDBJ databases">
        <authorList>
            <person name="Regsiter A."/>
        </authorList>
    </citation>
    <scope>NUCLEOTIDE SEQUENCE</scope>
    <source>
        <strain evidence="4">N4</strain>
    </source>
</reference>
<dbReference type="AlphaFoldDB" id="V6AQN9"/>
<accession>V6AQN9</accession>
<protein>
    <submittedName>
        <fullName evidence="4">Protein tyrosine phosphatase</fullName>
    </submittedName>
</protein>
<dbReference type="RefSeq" id="WP_081844820.1">
    <property type="nucleotide sequence ID" value="NZ_CAJNAQ010000005.1"/>
</dbReference>
<evidence type="ECO:0000313" key="5">
    <source>
        <dbReference type="Proteomes" id="UP000018159"/>
    </source>
</evidence>
<keyword evidence="1" id="KW-0059">Arsenical resistance</keyword>
<evidence type="ECO:0000313" key="4">
    <source>
        <dbReference type="EMBL" id="CDI05056.1"/>
    </source>
</evidence>
<reference evidence="3" key="3">
    <citation type="submission" date="2021-02" db="EMBL/GenBank/DDBJ databases">
        <authorList>
            <person name="Han P."/>
        </authorList>
    </citation>
    <scope>NUCLEOTIDE SEQUENCE</scope>
    <source>
        <strain evidence="3">Candidatus Nitrosotenuis uzonensis 5A</strain>
    </source>
</reference>
<proteinExistence type="predicted"/>
<evidence type="ECO:0000313" key="3">
    <source>
        <dbReference type="EMBL" id="CAE6492898.1"/>
    </source>
</evidence>
<dbReference type="PANTHER" id="PTHR43428">
    <property type="entry name" value="ARSENATE REDUCTASE"/>
    <property type="match status" value="1"/>
</dbReference>